<dbReference type="EMBL" id="JYNL01000064">
    <property type="protein sequence ID" value="KMO70949.1"/>
    <property type="molecule type" value="Genomic_DNA"/>
</dbReference>
<name>A0A0J6VL38_9MYCO</name>
<dbReference type="STRING" id="37916.MCHLDSM_05843"/>
<protein>
    <recommendedName>
        <fullName evidence="1">FAD-dependent urate hydroxylase HpyO/Asp monooxygenase CreE-like FAD/NAD(P)-binding domain-containing protein</fullName>
    </recommendedName>
</protein>
<reference evidence="2 3" key="1">
    <citation type="journal article" date="2015" name="Genome Biol. Evol.">
        <title>Characterization of Three Mycobacterium spp. with Potential Use in Bioremediation by Genome Sequencing and Comparative Genomics.</title>
        <authorList>
            <person name="Das S."/>
            <person name="Pettersson B.M."/>
            <person name="Behra P.R."/>
            <person name="Ramesh M."/>
            <person name="Dasgupta S."/>
            <person name="Bhattacharya A."/>
            <person name="Kirsebom L.A."/>
        </authorList>
    </citation>
    <scope>NUCLEOTIDE SEQUENCE [LARGE SCALE GENOMIC DNA]</scope>
    <source>
        <strain evidence="2 3">DSM 43826</strain>
    </source>
</reference>
<organism evidence="2 3">
    <name type="scientific">Mycolicibacterium chlorophenolicum</name>
    <dbReference type="NCBI Taxonomy" id="37916"/>
    <lineage>
        <taxon>Bacteria</taxon>
        <taxon>Bacillati</taxon>
        <taxon>Actinomycetota</taxon>
        <taxon>Actinomycetes</taxon>
        <taxon>Mycobacteriales</taxon>
        <taxon>Mycobacteriaceae</taxon>
        <taxon>Mycolicibacterium</taxon>
    </lineage>
</organism>
<feature type="domain" description="FAD-dependent urate hydroxylase HpyO/Asp monooxygenase CreE-like FAD/NAD(P)-binding" evidence="1">
    <location>
        <begin position="8"/>
        <end position="163"/>
    </location>
</feature>
<evidence type="ECO:0000313" key="3">
    <source>
        <dbReference type="Proteomes" id="UP000036513"/>
    </source>
</evidence>
<dbReference type="PANTHER" id="PTHR40254">
    <property type="entry name" value="BLR0577 PROTEIN"/>
    <property type="match status" value="1"/>
</dbReference>
<evidence type="ECO:0000259" key="1">
    <source>
        <dbReference type="Pfam" id="PF13454"/>
    </source>
</evidence>
<dbReference type="InterPro" id="IPR052189">
    <property type="entry name" value="L-asp_N-monooxygenase_NS-form"/>
</dbReference>
<dbReference type="RefSeq" id="WP_234714206.1">
    <property type="nucleotide sequence ID" value="NZ_JYNL01000064.1"/>
</dbReference>
<dbReference type="PATRIC" id="fig|37916.4.peg.5861"/>
<dbReference type="Proteomes" id="UP000036513">
    <property type="component" value="Unassembled WGS sequence"/>
</dbReference>
<proteinExistence type="predicted"/>
<gene>
    <name evidence="2" type="ORF">MCHLDSM_05843</name>
</gene>
<accession>A0A0J6VL38</accession>
<dbReference type="Gene3D" id="3.50.50.60">
    <property type="entry name" value="FAD/NAD(P)-binding domain"/>
    <property type="match status" value="1"/>
</dbReference>
<sequence length="475" mass="51843">MPNPACIAVLGGGFSGAMTAVNVARISDRPLHVVVVDDRGSVGRGVAYSVRRPEYLLNVAARNMSAFPDEPDHFLHWLRTRAEFEPLPEAELREQFVPRQVYGDYLRSIVGNHLAGDGHRPCVTTELITGEAVDIEPGDGHCLVRMADGSAIAAEKIVLATGNEPPAPLPGASALGDHPAWVANPWQQWEHRVPATGSIAILGTGLSAVDAIITLCDLGWQGPIHAISRHGWLPHAHFRGIEYPEFPPAGVDLVTLGLNDLRRLVSQHCAELVARDADPAIIVDKLRPYTQRIWGNFSCEERREFARCDAARWNVLRHRIAPEIHDQVMHARRTGALQIHAGSIEELQAVDGAIRIGIEAREPVVADLVINATGPSTRFSATRNVLLRNLLASGLVSPDDTDMGIRIDRDHTVVNAQGDRSASLLALGPTLRGTYWETVAVPELRVQARRVAETLLGAVPVDVEEEGQLRLEYML</sequence>
<evidence type="ECO:0000313" key="2">
    <source>
        <dbReference type="EMBL" id="KMO70949.1"/>
    </source>
</evidence>
<dbReference type="InterPro" id="IPR038732">
    <property type="entry name" value="HpyO/CreE_NAD-binding"/>
</dbReference>
<comment type="caution">
    <text evidence="2">The sequence shown here is derived from an EMBL/GenBank/DDBJ whole genome shotgun (WGS) entry which is preliminary data.</text>
</comment>
<dbReference type="AlphaFoldDB" id="A0A0J6VL38"/>
<dbReference type="Pfam" id="PF13454">
    <property type="entry name" value="NAD_binding_9"/>
    <property type="match status" value="1"/>
</dbReference>
<dbReference type="PRINTS" id="PR00368">
    <property type="entry name" value="FADPNR"/>
</dbReference>
<dbReference type="InterPro" id="IPR036188">
    <property type="entry name" value="FAD/NAD-bd_sf"/>
</dbReference>
<dbReference type="SUPFAM" id="SSF51905">
    <property type="entry name" value="FAD/NAD(P)-binding domain"/>
    <property type="match status" value="1"/>
</dbReference>
<dbReference type="PANTHER" id="PTHR40254:SF1">
    <property type="entry name" value="BLR0577 PROTEIN"/>
    <property type="match status" value="1"/>
</dbReference>
<keyword evidence="3" id="KW-1185">Reference proteome</keyword>